<dbReference type="Gramene" id="Pp3c6_8650V3.2">
    <property type="protein sequence ID" value="Pp3c6_8650V3.2"/>
    <property type="gene ID" value="Pp3c6_8650"/>
</dbReference>
<evidence type="ECO:0000313" key="3">
    <source>
        <dbReference type="EnsemblPlants" id="Pp3c6_8650V3.1"/>
    </source>
</evidence>
<dbReference type="EnsemblPlants" id="Pp3c6_8650V3.2">
    <property type="protein sequence ID" value="Pp3c6_8650V3.2"/>
    <property type="gene ID" value="Pp3c6_8650"/>
</dbReference>
<dbReference type="AlphaFoldDB" id="A0A2K1KEV7"/>
<feature type="signal peptide" evidence="1">
    <location>
        <begin position="1"/>
        <end position="21"/>
    </location>
</feature>
<dbReference type="Gramene" id="Pp3c6_8650V3.1">
    <property type="protein sequence ID" value="Pp3c6_8650V3.1"/>
    <property type="gene ID" value="Pp3c6_8650"/>
</dbReference>
<evidence type="ECO:0000256" key="1">
    <source>
        <dbReference type="SAM" id="SignalP"/>
    </source>
</evidence>
<dbReference type="EMBL" id="ABEU02000006">
    <property type="protein sequence ID" value="PNR52313.1"/>
    <property type="molecule type" value="Genomic_DNA"/>
</dbReference>
<feature type="chain" id="PRO_5036043010" description="Secreted protein" evidence="1">
    <location>
        <begin position="22"/>
        <end position="63"/>
    </location>
</feature>
<evidence type="ECO:0008006" key="5">
    <source>
        <dbReference type="Google" id="ProtNLM"/>
    </source>
</evidence>
<keyword evidence="1" id="KW-0732">Signal</keyword>
<reference evidence="2 4" key="2">
    <citation type="journal article" date="2018" name="Plant J.">
        <title>The Physcomitrella patens chromosome-scale assembly reveals moss genome structure and evolution.</title>
        <authorList>
            <person name="Lang D."/>
            <person name="Ullrich K.K."/>
            <person name="Murat F."/>
            <person name="Fuchs J."/>
            <person name="Jenkins J."/>
            <person name="Haas F.B."/>
            <person name="Piednoel M."/>
            <person name="Gundlach H."/>
            <person name="Van Bel M."/>
            <person name="Meyberg R."/>
            <person name="Vives C."/>
            <person name="Morata J."/>
            <person name="Symeonidi A."/>
            <person name="Hiss M."/>
            <person name="Muchero W."/>
            <person name="Kamisugi Y."/>
            <person name="Saleh O."/>
            <person name="Blanc G."/>
            <person name="Decker E.L."/>
            <person name="van Gessel N."/>
            <person name="Grimwood J."/>
            <person name="Hayes R.D."/>
            <person name="Graham S.W."/>
            <person name="Gunter L.E."/>
            <person name="McDaniel S.F."/>
            <person name="Hoernstein S.N.W."/>
            <person name="Larsson A."/>
            <person name="Li F.W."/>
            <person name="Perroud P.F."/>
            <person name="Phillips J."/>
            <person name="Ranjan P."/>
            <person name="Rokshar D.S."/>
            <person name="Rothfels C.J."/>
            <person name="Schneider L."/>
            <person name="Shu S."/>
            <person name="Stevenson D.W."/>
            <person name="Thummler F."/>
            <person name="Tillich M."/>
            <person name="Villarreal Aguilar J.C."/>
            <person name="Widiez T."/>
            <person name="Wong G.K."/>
            <person name="Wymore A."/>
            <person name="Zhang Y."/>
            <person name="Zimmer A.D."/>
            <person name="Quatrano R.S."/>
            <person name="Mayer K.F.X."/>
            <person name="Goodstein D."/>
            <person name="Casacuberta J.M."/>
            <person name="Vandepoele K."/>
            <person name="Reski R."/>
            <person name="Cuming A.C."/>
            <person name="Tuskan G.A."/>
            <person name="Maumus F."/>
            <person name="Salse J."/>
            <person name="Schmutz J."/>
            <person name="Rensing S.A."/>
        </authorList>
    </citation>
    <scope>NUCLEOTIDE SEQUENCE [LARGE SCALE GENOMIC DNA]</scope>
    <source>
        <strain evidence="3 4">cv. Gransden 2004</strain>
    </source>
</reference>
<reference evidence="2 4" key="1">
    <citation type="journal article" date="2008" name="Science">
        <title>The Physcomitrella genome reveals evolutionary insights into the conquest of land by plants.</title>
        <authorList>
            <person name="Rensing S."/>
            <person name="Lang D."/>
            <person name="Zimmer A."/>
            <person name="Terry A."/>
            <person name="Salamov A."/>
            <person name="Shapiro H."/>
            <person name="Nishiyama T."/>
            <person name="Perroud P.-F."/>
            <person name="Lindquist E."/>
            <person name="Kamisugi Y."/>
            <person name="Tanahashi T."/>
            <person name="Sakakibara K."/>
            <person name="Fujita T."/>
            <person name="Oishi K."/>
            <person name="Shin-I T."/>
            <person name="Kuroki Y."/>
            <person name="Toyoda A."/>
            <person name="Suzuki Y."/>
            <person name="Hashimoto A."/>
            <person name="Yamaguchi K."/>
            <person name="Sugano A."/>
            <person name="Kohara Y."/>
            <person name="Fujiyama A."/>
            <person name="Anterola A."/>
            <person name="Aoki S."/>
            <person name="Ashton N."/>
            <person name="Barbazuk W.B."/>
            <person name="Barker E."/>
            <person name="Bennetzen J."/>
            <person name="Bezanilla M."/>
            <person name="Blankenship R."/>
            <person name="Cho S.H."/>
            <person name="Dutcher S."/>
            <person name="Estelle M."/>
            <person name="Fawcett J.A."/>
            <person name="Gundlach H."/>
            <person name="Hanada K."/>
            <person name="Heyl A."/>
            <person name="Hicks K.A."/>
            <person name="Hugh J."/>
            <person name="Lohr M."/>
            <person name="Mayer K."/>
            <person name="Melkozernov A."/>
            <person name="Murata T."/>
            <person name="Nelson D."/>
            <person name="Pils B."/>
            <person name="Prigge M."/>
            <person name="Reiss B."/>
            <person name="Renner T."/>
            <person name="Rombauts S."/>
            <person name="Rushton P."/>
            <person name="Sanderfoot A."/>
            <person name="Schween G."/>
            <person name="Shiu S.-H."/>
            <person name="Stueber K."/>
            <person name="Theodoulou F.L."/>
            <person name="Tu H."/>
            <person name="Van de Peer Y."/>
            <person name="Verrier P.J."/>
            <person name="Waters E."/>
            <person name="Wood A."/>
            <person name="Yang L."/>
            <person name="Cove D."/>
            <person name="Cuming A."/>
            <person name="Hasebe M."/>
            <person name="Lucas S."/>
            <person name="Mishler D.B."/>
            <person name="Reski R."/>
            <person name="Grigoriev I."/>
            <person name="Quatrano R.S."/>
            <person name="Boore J.L."/>
        </authorList>
    </citation>
    <scope>NUCLEOTIDE SEQUENCE [LARGE SCALE GENOMIC DNA]</scope>
    <source>
        <strain evidence="3 4">cv. Gransden 2004</strain>
    </source>
</reference>
<sequence length="63" mass="7638">MLTRSWSYSMWCFWLASAVNAKHFQVLRKIKRRTALKPVKIHESCKMRVKNTTTFRDEDFTKE</sequence>
<dbReference type="Proteomes" id="UP000006727">
    <property type="component" value="Chromosome 6"/>
</dbReference>
<keyword evidence="4" id="KW-1185">Reference proteome</keyword>
<organism evidence="2">
    <name type="scientific">Physcomitrium patens</name>
    <name type="common">Spreading-leaved earth moss</name>
    <name type="synonym">Physcomitrella patens</name>
    <dbReference type="NCBI Taxonomy" id="3218"/>
    <lineage>
        <taxon>Eukaryota</taxon>
        <taxon>Viridiplantae</taxon>
        <taxon>Streptophyta</taxon>
        <taxon>Embryophyta</taxon>
        <taxon>Bryophyta</taxon>
        <taxon>Bryophytina</taxon>
        <taxon>Bryopsida</taxon>
        <taxon>Funariidae</taxon>
        <taxon>Funariales</taxon>
        <taxon>Funariaceae</taxon>
        <taxon>Physcomitrium</taxon>
    </lineage>
</organism>
<dbReference type="InParanoid" id="A0A2K1KEV7"/>
<gene>
    <name evidence="2" type="ORF">PHYPA_008687</name>
</gene>
<protein>
    <recommendedName>
        <fullName evidence="5">Secreted protein</fullName>
    </recommendedName>
</protein>
<name>A0A2K1KEV7_PHYPA</name>
<evidence type="ECO:0000313" key="4">
    <source>
        <dbReference type="Proteomes" id="UP000006727"/>
    </source>
</evidence>
<dbReference type="EnsemblPlants" id="Pp3c6_8650V3.1">
    <property type="protein sequence ID" value="Pp3c6_8650V3.1"/>
    <property type="gene ID" value="Pp3c6_8650"/>
</dbReference>
<reference evidence="3" key="3">
    <citation type="submission" date="2020-12" db="UniProtKB">
        <authorList>
            <consortium name="EnsemblPlants"/>
        </authorList>
    </citation>
    <scope>IDENTIFICATION</scope>
</reference>
<proteinExistence type="predicted"/>
<accession>A0A2K1KEV7</accession>
<evidence type="ECO:0000313" key="2">
    <source>
        <dbReference type="EMBL" id="PNR52313.1"/>
    </source>
</evidence>